<dbReference type="HOGENOM" id="CLU_942587_0_0_9"/>
<accession>G8TUW6</accession>
<feature type="domain" description="Urease accessory protein UreH-like transmembrane" evidence="2">
    <location>
        <begin position="90"/>
        <end position="201"/>
    </location>
</feature>
<reference evidence="3 4" key="2">
    <citation type="journal article" date="2012" name="Stand. Genomic Sci.">
        <title>Complete genome sequence of the moderately thermophilic mineral-sulfide-oxidizing firmicute Sulfobacillus acidophilus type strain (NAL(T)).</title>
        <authorList>
            <person name="Anderson I."/>
            <person name="Chertkov O."/>
            <person name="Chen A."/>
            <person name="Saunders E."/>
            <person name="Lapidus A."/>
            <person name="Nolan M."/>
            <person name="Lucas S."/>
            <person name="Hammon N."/>
            <person name="Deshpande S."/>
            <person name="Cheng J.F."/>
            <person name="Han C."/>
            <person name="Tapia R."/>
            <person name="Goodwin L.A."/>
            <person name="Pitluck S."/>
            <person name="Liolios K."/>
            <person name="Pagani I."/>
            <person name="Ivanova N."/>
            <person name="Mikhailova N."/>
            <person name="Pati A."/>
            <person name="Palaniappan K."/>
            <person name="Land M."/>
            <person name="Pan C."/>
            <person name="Rohde M."/>
            <person name="Pukall R."/>
            <person name="Goker M."/>
            <person name="Detter J.C."/>
            <person name="Woyke T."/>
            <person name="Bristow J."/>
            <person name="Eisen J.A."/>
            <person name="Markowitz V."/>
            <person name="Hugenholtz P."/>
            <person name="Kyrpides N.C."/>
            <person name="Klenk H.P."/>
            <person name="Mavromatis K."/>
        </authorList>
    </citation>
    <scope>NUCLEOTIDE SEQUENCE [LARGE SCALE GENOMIC DNA]</scope>
    <source>
        <strain evidence="4">ATCC 700253 / DSM 10332 / NAL</strain>
    </source>
</reference>
<feature type="transmembrane region" description="Helical" evidence="1">
    <location>
        <begin position="52"/>
        <end position="70"/>
    </location>
</feature>
<evidence type="ECO:0000256" key="1">
    <source>
        <dbReference type="SAM" id="Phobius"/>
    </source>
</evidence>
<dbReference type="Proteomes" id="UP000005439">
    <property type="component" value="Chromosome"/>
</dbReference>
<dbReference type="STRING" id="679936.Sulac_2377"/>
<dbReference type="KEGG" id="sap:Sulac_2377"/>
<keyword evidence="1" id="KW-0812">Transmembrane</keyword>
<evidence type="ECO:0000313" key="4">
    <source>
        <dbReference type="Proteomes" id="UP000005439"/>
    </source>
</evidence>
<dbReference type="PATRIC" id="fig|679936.5.peg.2462"/>
<feature type="transmembrane region" description="Helical" evidence="1">
    <location>
        <begin position="173"/>
        <end position="197"/>
    </location>
</feature>
<dbReference type="EMBL" id="CP003179">
    <property type="protein sequence ID" value="AEW05840.1"/>
    <property type="molecule type" value="Genomic_DNA"/>
</dbReference>
<dbReference type="InterPro" id="IPR039447">
    <property type="entry name" value="UreH-like_TM_dom"/>
</dbReference>
<organism evidence="3 4">
    <name type="scientific">Sulfobacillus acidophilus (strain ATCC 700253 / DSM 10332 / NAL)</name>
    <dbReference type="NCBI Taxonomy" id="679936"/>
    <lineage>
        <taxon>Bacteria</taxon>
        <taxon>Bacillati</taxon>
        <taxon>Bacillota</taxon>
        <taxon>Clostridia</taxon>
        <taxon>Eubacteriales</taxon>
        <taxon>Clostridiales Family XVII. Incertae Sedis</taxon>
        <taxon>Sulfobacillus</taxon>
    </lineage>
</organism>
<feature type="transmembrane region" description="Helical" evidence="1">
    <location>
        <begin position="12"/>
        <end position="31"/>
    </location>
</feature>
<feature type="transmembrane region" description="Helical" evidence="1">
    <location>
        <begin position="218"/>
        <end position="236"/>
    </location>
</feature>
<evidence type="ECO:0000313" key="3">
    <source>
        <dbReference type="EMBL" id="AEW05840.1"/>
    </source>
</evidence>
<dbReference type="AlphaFoldDB" id="G8TUW6"/>
<sequence length="297" mass="31805">MINLWDPHAGLALGAALVTAFLLGMVHGITPDEHTWPITFSYAIGSYSTRKGIIAGLIFSLAFTFQRALASELAYLALDRWLTMSAIEDYVVYVIVGVVMVWAARHIIQGSHWHLFGKHHHMESSGGEPALRDPRPWMPAVHGFIAGWGVGAFAIIIYTVLAPSMPSAAWGWVPGALFGLGTTVVQAAAGGIFGWISRRLGLTTEDVRVVSLKTAGNTLGWGGVVFVAGGIFGLLFPKVAGFSINTGIHVHNLDQIGISLVLVMVTVLFIGVGTLIRETRAMVHKGHNPGRPSMVGH</sequence>
<protein>
    <recommendedName>
        <fullName evidence="2">Urease accessory protein UreH-like transmembrane domain-containing protein</fullName>
    </recommendedName>
</protein>
<gene>
    <name evidence="3" type="ordered locus">Sulac_2377</name>
</gene>
<feature type="transmembrane region" description="Helical" evidence="1">
    <location>
        <begin position="256"/>
        <end position="276"/>
    </location>
</feature>
<keyword evidence="1" id="KW-0472">Membrane</keyword>
<dbReference type="Pfam" id="PF13386">
    <property type="entry name" value="DsbD_2"/>
    <property type="match status" value="1"/>
</dbReference>
<keyword evidence="4" id="KW-1185">Reference proteome</keyword>
<feature type="transmembrane region" description="Helical" evidence="1">
    <location>
        <begin position="90"/>
        <end position="108"/>
    </location>
</feature>
<feature type="transmembrane region" description="Helical" evidence="1">
    <location>
        <begin position="140"/>
        <end position="161"/>
    </location>
</feature>
<name>G8TUW6_SULAD</name>
<evidence type="ECO:0000259" key="2">
    <source>
        <dbReference type="Pfam" id="PF13386"/>
    </source>
</evidence>
<keyword evidence="1" id="KW-1133">Transmembrane helix</keyword>
<reference evidence="4" key="1">
    <citation type="submission" date="2011-12" db="EMBL/GenBank/DDBJ databases">
        <title>The complete genome of chromosome of Sulfobacillus acidophilus DSM 10332.</title>
        <authorList>
            <person name="Lucas S."/>
            <person name="Han J."/>
            <person name="Lapidus A."/>
            <person name="Bruce D."/>
            <person name="Goodwin L."/>
            <person name="Pitluck S."/>
            <person name="Peters L."/>
            <person name="Kyrpides N."/>
            <person name="Mavromatis K."/>
            <person name="Ivanova N."/>
            <person name="Mikhailova N."/>
            <person name="Chertkov O."/>
            <person name="Saunders E."/>
            <person name="Detter J.C."/>
            <person name="Tapia R."/>
            <person name="Han C."/>
            <person name="Land M."/>
            <person name="Hauser L."/>
            <person name="Markowitz V."/>
            <person name="Cheng J.-F."/>
            <person name="Hugenholtz P."/>
            <person name="Woyke T."/>
            <person name="Wu D."/>
            <person name="Pukall R."/>
            <person name="Gehrich-Schroeter G."/>
            <person name="Schneider S."/>
            <person name="Klenk H.-P."/>
            <person name="Eisen J.A."/>
        </authorList>
    </citation>
    <scope>NUCLEOTIDE SEQUENCE [LARGE SCALE GENOMIC DNA]</scope>
    <source>
        <strain evidence="4">ATCC 700253 / DSM 10332 / NAL</strain>
    </source>
</reference>
<proteinExistence type="predicted"/>